<dbReference type="Gene3D" id="2.40.170.20">
    <property type="entry name" value="TonB-dependent receptor, beta-barrel domain"/>
    <property type="match status" value="1"/>
</dbReference>
<comment type="subcellular location">
    <subcellularLocation>
        <location evidence="1">Cell outer membrane</location>
    </subcellularLocation>
</comment>
<comment type="caution">
    <text evidence="4">The sequence shown here is derived from an EMBL/GenBank/DDBJ whole genome shotgun (WGS) entry which is preliminary data.</text>
</comment>
<feature type="non-terminal residue" evidence="4">
    <location>
        <position position="364"/>
    </location>
</feature>
<dbReference type="AlphaFoldDB" id="K1SAC8"/>
<evidence type="ECO:0000256" key="3">
    <source>
        <dbReference type="ARBA" id="ARBA00023237"/>
    </source>
</evidence>
<dbReference type="GO" id="GO:0009279">
    <property type="term" value="C:cell outer membrane"/>
    <property type="evidence" value="ECO:0007669"/>
    <property type="project" value="UniProtKB-SubCell"/>
</dbReference>
<dbReference type="SUPFAM" id="SSF56935">
    <property type="entry name" value="Porins"/>
    <property type="match status" value="1"/>
</dbReference>
<name>K1SAC8_9ZZZZ</name>
<dbReference type="InterPro" id="IPR036942">
    <property type="entry name" value="Beta-barrel_TonB_sf"/>
</dbReference>
<dbReference type="EMBL" id="AJWZ01009645">
    <property type="protein sequence ID" value="EKC50700.1"/>
    <property type="molecule type" value="Genomic_DNA"/>
</dbReference>
<proteinExistence type="predicted"/>
<keyword evidence="2" id="KW-0472">Membrane</keyword>
<evidence type="ECO:0000256" key="1">
    <source>
        <dbReference type="ARBA" id="ARBA00004442"/>
    </source>
</evidence>
<accession>K1SAC8</accession>
<feature type="non-terminal residue" evidence="4">
    <location>
        <position position="1"/>
    </location>
</feature>
<evidence type="ECO:0000256" key="2">
    <source>
        <dbReference type="ARBA" id="ARBA00023136"/>
    </source>
</evidence>
<evidence type="ECO:0000313" key="4">
    <source>
        <dbReference type="EMBL" id="EKC50700.1"/>
    </source>
</evidence>
<gene>
    <name evidence="4" type="ORF">OBE_14005</name>
</gene>
<organism evidence="4">
    <name type="scientific">human gut metagenome</name>
    <dbReference type="NCBI Taxonomy" id="408170"/>
    <lineage>
        <taxon>unclassified sequences</taxon>
        <taxon>metagenomes</taxon>
        <taxon>organismal metagenomes</taxon>
    </lineage>
</organism>
<protein>
    <submittedName>
        <fullName evidence="4">Uncharacterized protein</fullName>
    </submittedName>
</protein>
<reference evidence="4" key="1">
    <citation type="journal article" date="2013" name="Environ. Microbiol.">
        <title>Microbiota from the distal guts of lean and obese adolescents exhibit partial functional redundancy besides clear differences in community structure.</title>
        <authorList>
            <person name="Ferrer M."/>
            <person name="Ruiz A."/>
            <person name="Lanza F."/>
            <person name="Haange S.B."/>
            <person name="Oberbach A."/>
            <person name="Till H."/>
            <person name="Bargiela R."/>
            <person name="Campoy C."/>
            <person name="Segura M.T."/>
            <person name="Richter M."/>
            <person name="von Bergen M."/>
            <person name="Seifert J."/>
            <person name="Suarez A."/>
        </authorList>
    </citation>
    <scope>NUCLEOTIDE SEQUENCE</scope>
</reference>
<sequence length="364" mass="40515">TGRDEFGNLIYGSAIYQGSESLAYSHGSASTVTTYLEGSLNYNRVFADKHRVGAMFLYNHKIHRRTFGSSDLNPGSATSATTSLPYKNQGIAARVTYAFRDKYMVEFNMGYNGSENFASGHRFGFFPAVSGGWMISEEPFWSSLRNAVNTFKIRGSYGKVGNDQLGNDDRWLYQSTIITGNSFTMGETGNSGGTGIAMGRPENLDFSWEEETKLDLGVELMLFNQLRIQADYFYTHRTGILMVRAGLPGIAGLQNNSKLPYVNIGETENRGVDLSLEWNKQIGDWFLTARGNFTYNRNKLLNNDEPDWQYKYQNRIGKPYGVGASQPWGLLAIGLFESEEDIANSPEQTSVNTVSAISSIRTST</sequence>
<keyword evidence="3" id="KW-0998">Cell outer membrane</keyword>